<feature type="compositionally biased region" description="Basic and acidic residues" evidence="1">
    <location>
        <begin position="33"/>
        <end position="52"/>
    </location>
</feature>
<feature type="compositionally biased region" description="Basic and acidic residues" evidence="1">
    <location>
        <begin position="8"/>
        <end position="26"/>
    </location>
</feature>
<gene>
    <name evidence="2" type="ORF">QF035_008667</name>
</gene>
<feature type="region of interest" description="Disordered" evidence="1">
    <location>
        <begin position="1"/>
        <end position="81"/>
    </location>
</feature>
<evidence type="ECO:0000256" key="1">
    <source>
        <dbReference type="SAM" id="MobiDB-lite"/>
    </source>
</evidence>
<dbReference type="Proteomes" id="UP001230328">
    <property type="component" value="Unassembled WGS sequence"/>
</dbReference>
<feature type="region of interest" description="Disordered" evidence="1">
    <location>
        <begin position="93"/>
        <end position="134"/>
    </location>
</feature>
<name>A0ABU0T5J3_9ACTN</name>
<reference evidence="2 3" key="1">
    <citation type="submission" date="2023-07" db="EMBL/GenBank/DDBJ databases">
        <title>Comparative genomics of wheat-associated soil bacteria to identify genetic determinants of phenazine resistance.</title>
        <authorList>
            <person name="Mouncey N."/>
        </authorList>
    </citation>
    <scope>NUCLEOTIDE SEQUENCE [LARGE SCALE GENOMIC DNA]</scope>
    <source>
        <strain evidence="2 3">V2I4</strain>
    </source>
</reference>
<proteinExistence type="predicted"/>
<keyword evidence="3" id="KW-1185">Reference proteome</keyword>
<evidence type="ECO:0000313" key="2">
    <source>
        <dbReference type="EMBL" id="MDQ1031085.1"/>
    </source>
</evidence>
<protein>
    <submittedName>
        <fullName evidence="2">Uncharacterized protein</fullName>
    </submittedName>
</protein>
<evidence type="ECO:0000313" key="3">
    <source>
        <dbReference type="Proteomes" id="UP001230328"/>
    </source>
</evidence>
<accession>A0ABU0T5J3</accession>
<dbReference type="EMBL" id="JAUSZI010000002">
    <property type="protein sequence ID" value="MDQ1031085.1"/>
    <property type="molecule type" value="Genomic_DNA"/>
</dbReference>
<organism evidence="2 3">
    <name type="scientific">Streptomyces umbrinus</name>
    <dbReference type="NCBI Taxonomy" id="67370"/>
    <lineage>
        <taxon>Bacteria</taxon>
        <taxon>Bacillati</taxon>
        <taxon>Actinomycetota</taxon>
        <taxon>Actinomycetes</taxon>
        <taxon>Kitasatosporales</taxon>
        <taxon>Streptomycetaceae</taxon>
        <taxon>Streptomyces</taxon>
        <taxon>Streptomyces phaeochromogenes group</taxon>
    </lineage>
</organism>
<comment type="caution">
    <text evidence="2">The sequence shown here is derived from an EMBL/GenBank/DDBJ whole genome shotgun (WGS) entry which is preliminary data.</text>
</comment>
<sequence length="134" mass="13976">MGPTALQERYENGHDDRGTAYEDTRYRGFRGPFGRDHGEVEPDHADGREQREPGPLGRRQGAQECRAAPADQGQEQQTGEAVADELAARVRVVAQDAVGGEGASDEDAGEGGEQSPAGGGGVHAHDAMKGGGPV</sequence>